<organism evidence="2 3">
    <name type="scientific">Geodia barretti</name>
    <name type="common">Barrett's horny sponge</name>
    <dbReference type="NCBI Taxonomy" id="519541"/>
    <lineage>
        <taxon>Eukaryota</taxon>
        <taxon>Metazoa</taxon>
        <taxon>Porifera</taxon>
        <taxon>Demospongiae</taxon>
        <taxon>Heteroscleromorpha</taxon>
        <taxon>Tetractinellida</taxon>
        <taxon>Astrophorina</taxon>
        <taxon>Geodiidae</taxon>
        <taxon>Geodia</taxon>
    </lineage>
</organism>
<protein>
    <recommendedName>
        <fullName evidence="1">NADH:ubiquinone oxidoreductase intermediate-associated protein 30 domain-containing protein</fullName>
    </recommendedName>
</protein>
<dbReference type="Pfam" id="PF08547">
    <property type="entry name" value="CIA30"/>
    <property type="match status" value="1"/>
</dbReference>
<keyword evidence="3" id="KW-1185">Reference proteome</keyword>
<name>A0AA35TX64_GEOBA</name>
<evidence type="ECO:0000313" key="3">
    <source>
        <dbReference type="Proteomes" id="UP001174909"/>
    </source>
</evidence>
<evidence type="ECO:0000259" key="1">
    <source>
        <dbReference type="Pfam" id="PF08547"/>
    </source>
</evidence>
<dbReference type="InterPro" id="IPR013857">
    <property type="entry name" value="NADH-UbQ_OxRdtase-assoc_prot30"/>
</dbReference>
<comment type="caution">
    <text evidence="2">The sequence shown here is derived from an EMBL/GenBank/DDBJ whole genome shotgun (WGS) entry which is preliminary data.</text>
</comment>
<feature type="domain" description="NADH:ubiquinone oxidoreductase intermediate-associated protein 30" evidence="1">
    <location>
        <begin position="30"/>
        <end position="62"/>
    </location>
</feature>
<dbReference type="EMBL" id="CASHTH010004284">
    <property type="protein sequence ID" value="CAI8055532.1"/>
    <property type="molecule type" value="Genomic_DNA"/>
</dbReference>
<dbReference type="Proteomes" id="UP001174909">
    <property type="component" value="Unassembled WGS sequence"/>
</dbReference>
<proteinExistence type="predicted"/>
<dbReference type="AlphaFoldDB" id="A0AA35TX64"/>
<accession>A0AA35TX64</accession>
<sequence length="70" mass="8071">MLLRVQRFLREVRKATRLQSYDVREELVLWHFRHSSSLREWSCISDRDMGGYSTASLEPNGKGGATGEVT</sequence>
<gene>
    <name evidence="2" type="ORF">GBAR_LOCUS30314</name>
</gene>
<evidence type="ECO:0000313" key="2">
    <source>
        <dbReference type="EMBL" id="CAI8055532.1"/>
    </source>
</evidence>
<reference evidence="2" key="1">
    <citation type="submission" date="2023-03" db="EMBL/GenBank/DDBJ databases">
        <authorList>
            <person name="Steffen K."/>
            <person name="Cardenas P."/>
        </authorList>
    </citation>
    <scope>NUCLEOTIDE SEQUENCE</scope>
</reference>